<keyword evidence="11" id="KW-1185">Reference proteome</keyword>
<comment type="caution">
    <text evidence="8">Lacks conserved residue(s) required for the propagation of feature annotation.</text>
</comment>
<dbReference type="GO" id="GO:0042158">
    <property type="term" value="P:lipoprotein biosynthetic process"/>
    <property type="evidence" value="ECO:0007669"/>
    <property type="project" value="UniProtKB-UniRule"/>
</dbReference>
<evidence type="ECO:0000256" key="6">
    <source>
        <dbReference type="ARBA" id="ARBA00023136"/>
    </source>
</evidence>
<feature type="transmembrane region" description="Helical" evidence="8">
    <location>
        <begin position="73"/>
        <end position="97"/>
    </location>
</feature>
<dbReference type="EMBL" id="BMEM01000001">
    <property type="protein sequence ID" value="GGF47361.1"/>
    <property type="molecule type" value="Genomic_DNA"/>
</dbReference>
<organism evidence="10 11">
    <name type="scientific">Ornithinimicrobium tianjinense</name>
    <dbReference type="NCBI Taxonomy" id="1195761"/>
    <lineage>
        <taxon>Bacteria</taxon>
        <taxon>Bacillati</taxon>
        <taxon>Actinomycetota</taxon>
        <taxon>Actinomycetes</taxon>
        <taxon>Micrococcales</taxon>
        <taxon>Ornithinimicrobiaceae</taxon>
        <taxon>Ornithinimicrobium</taxon>
    </lineage>
</organism>
<dbReference type="AlphaFoldDB" id="A0A917BKC4"/>
<feature type="transmembrane region" description="Helical" evidence="8">
    <location>
        <begin position="141"/>
        <end position="168"/>
    </location>
</feature>
<comment type="function">
    <text evidence="8">Catalyzes the phospholipid dependent N-acylation of the N-terminal cysteine of apolipoprotein, the last step in lipoprotein maturation.</text>
</comment>
<evidence type="ECO:0000256" key="5">
    <source>
        <dbReference type="ARBA" id="ARBA00022989"/>
    </source>
</evidence>
<keyword evidence="3 8" id="KW-0808">Transferase</keyword>
<dbReference type="InterPro" id="IPR036526">
    <property type="entry name" value="C-N_Hydrolase_sf"/>
</dbReference>
<dbReference type="Proteomes" id="UP000605670">
    <property type="component" value="Unassembled WGS sequence"/>
</dbReference>
<gene>
    <name evidence="8 10" type="primary">lnt</name>
    <name evidence="10" type="ORF">GCM10011366_13920</name>
</gene>
<comment type="catalytic activity">
    <reaction evidence="8">
        <text>N-terminal S-1,2-diacyl-sn-glyceryl-L-cysteinyl-[lipoprotein] + a glycerophospholipid = N-acyl-S-1,2-diacyl-sn-glyceryl-L-cysteinyl-[lipoprotein] + a 2-acyl-sn-glycero-3-phospholipid + H(+)</text>
        <dbReference type="Rhea" id="RHEA:48228"/>
        <dbReference type="Rhea" id="RHEA-COMP:14681"/>
        <dbReference type="Rhea" id="RHEA-COMP:14684"/>
        <dbReference type="ChEBI" id="CHEBI:15378"/>
        <dbReference type="ChEBI" id="CHEBI:136912"/>
        <dbReference type="ChEBI" id="CHEBI:140656"/>
        <dbReference type="ChEBI" id="CHEBI:140657"/>
        <dbReference type="ChEBI" id="CHEBI:140660"/>
        <dbReference type="EC" id="2.3.1.269"/>
    </reaction>
</comment>
<keyword evidence="7 8" id="KW-0012">Acyltransferase</keyword>
<dbReference type="GO" id="GO:0005886">
    <property type="term" value="C:plasma membrane"/>
    <property type="evidence" value="ECO:0007669"/>
    <property type="project" value="UniProtKB-SubCell"/>
</dbReference>
<keyword evidence="2 8" id="KW-1003">Cell membrane</keyword>
<dbReference type="EC" id="2.3.1.269" evidence="8"/>
<evidence type="ECO:0000256" key="8">
    <source>
        <dbReference type="HAMAP-Rule" id="MF_01148"/>
    </source>
</evidence>
<dbReference type="Pfam" id="PF20154">
    <property type="entry name" value="LNT_N"/>
    <property type="match status" value="1"/>
</dbReference>
<comment type="pathway">
    <text evidence="8">Protein modification; lipoprotein biosynthesis (N-acyl transfer).</text>
</comment>
<evidence type="ECO:0000256" key="3">
    <source>
        <dbReference type="ARBA" id="ARBA00022679"/>
    </source>
</evidence>
<evidence type="ECO:0000313" key="10">
    <source>
        <dbReference type="EMBL" id="GGF47361.1"/>
    </source>
</evidence>
<evidence type="ECO:0000256" key="1">
    <source>
        <dbReference type="ARBA" id="ARBA00004651"/>
    </source>
</evidence>
<dbReference type="PANTHER" id="PTHR38686:SF1">
    <property type="entry name" value="APOLIPOPROTEIN N-ACYLTRANSFERASE"/>
    <property type="match status" value="1"/>
</dbReference>
<comment type="subcellular location">
    <subcellularLocation>
        <location evidence="1 8">Cell membrane</location>
        <topology evidence="1 8">Multi-pass membrane protein</topology>
    </subcellularLocation>
</comment>
<evidence type="ECO:0000259" key="9">
    <source>
        <dbReference type="PROSITE" id="PS50263"/>
    </source>
</evidence>
<accession>A0A917BKC4</accession>
<dbReference type="PROSITE" id="PS50263">
    <property type="entry name" value="CN_HYDROLASE"/>
    <property type="match status" value="1"/>
</dbReference>
<protein>
    <recommendedName>
        <fullName evidence="8">Apolipoprotein N-acyltransferase</fullName>
        <shortName evidence="8">ALP N-acyltransferase</shortName>
        <ecNumber evidence="8">2.3.1.269</ecNumber>
    </recommendedName>
</protein>
<feature type="transmembrane region" description="Helical" evidence="8">
    <location>
        <begin position="479"/>
        <end position="500"/>
    </location>
</feature>
<comment type="similarity">
    <text evidence="8">Belongs to the CN hydrolase family. Apolipoprotein N-acyltransferase subfamily.</text>
</comment>
<dbReference type="GO" id="GO:0016410">
    <property type="term" value="F:N-acyltransferase activity"/>
    <property type="evidence" value="ECO:0007669"/>
    <property type="project" value="UniProtKB-UniRule"/>
</dbReference>
<feature type="domain" description="CN hydrolase" evidence="9">
    <location>
        <begin position="208"/>
        <end position="469"/>
    </location>
</feature>
<feature type="transmembrane region" description="Helical" evidence="8">
    <location>
        <begin position="180"/>
        <end position="199"/>
    </location>
</feature>
<dbReference type="RefSeq" id="WP_188429030.1">
    <property type="nucleotide sequence ID" value="NZ_BAABKH010000005.1"/>
</dbReference>
<evidence type="ECO:0000313" key="11">
    <source>
        <dbReference type="Proteomes" id="UP000605670"/>
    </source>
</evidence>
<keyword evidence="6 8" id="KW-0472">Membrane</keyword>
<proteinExistence type="inferred from homology"/>
<evidence type="ECO:0000256" key="7">
    <source>
        <dbReference type="ARBA" id="ARBA00023315"/>
    </source>
</evidence>
<feature type="transmembrane region" description="Helical" evidence="8">
    <location>
        <begin position="29"/>
        <end position="61"/>
    </location>
</feature>
<evidence type="ECO:0000256" key="2">
    <source>
        <dbReference type="ARBA" id="ARBA00022475"/>
    </source>
</evidence>
<dbReference type="Pfam" id="PF00795">
    <property type="entry name" value="CN_hydrolase"/>
    <property type="match status" value="1"/>
</dbReference>
<dbReference type="NCBIfam" id="TIGR00546">
    <property type="entry name" value="lnt"/>
    <property type="match status" value="1"/>
</dbReference>
<dbReference type="InterPro" id="IPR003010">
    <property type="entry name" value="C-N_Hydrolase"/>
</dbReference>
<keyword evidence="5 8" id="KW-1133">Transmembrane helix</keyword>
<dbReference type="HAMAP" id="MF_01148">
    <property type="entry name" value="Lnt"/>
    <property type="match status" value="1"/>
</dbReference>
<comment type="caution">
    <text evidence="10">The sequence shown here is derived from an EMBL/GenBank/DDBJ whole genome shotgun (WGS) entry which is preliminary data.</text>
</comment>
<dbReference type="CDD" id="cd07571">
    <property type="entry name" value="ALP_N-acyl_transferase"/>
    <property type="match status" value="1"/>
</dbReference>
<evidence type="ECO:0000256" key="4">
    <source>
        <dbReference type="ARBA" id="ARBA00022692"/>
    </source>
</evidence>
<name>A0A917BKC4_9MICO</name>
<dbReference type="Gene3D" id="3.60.110.10">
    <property type="entry name" value="Carbon-nitrogen hydrolase"/>
    <property type="match status" value="1"/>
</dbReference>
<reference evidence="10" key="2">
    <citation type="submission" date="2020-09" db="EMBL/GenBank/DDBJ databases">
        <authorList>
            <person name="Sun Q."/>
            <person name="Zhou Y."/>
        </authorList>
    </citation>
    <scope>NUCLEOTIDE SEQUENCE</scope>
    <source>
        <strain evidence="10">CGMCC 1.12160</strain>
    </source>
</reference>
<reference evidence="10" key="1">
    <citation type="journal article" date="2014" name="Int. J. Syst. Evol. Microbiol.">
        <title>Complete genome sequence of Corynebacterium casei LMG S-19264T (=DSM 44701T), isolated from a smear-ripened cheese.</title>
        <authorList>
            <consortium name="US DOE Joint Genome Institute (JGI-PGF)"/>
            <person name="Walter F."/>
            <person name="Albersmeier A."/>
            <person name="Kalinowski J."/>
            <person name="Ruckert C."/>
        </authorList>
    </citation>
    <scope>NUCLEOTIDE SEQUENCE</scope>
    <source>
        <strain evidence="10">CGMCC 1.12160</strain>
    </source>
</reference>
<dbReference type="InterPro" id="IPR004563">
    <property type="entry name" value="Apolipo_AcylTrfase"/>
</dbReference>
<dbReference type="InterPro" id="IPR045378">
    <property type="entry name" value="LNT_N"/>
</dbReference>
<dbReference type="PANTHER" id="PTHR38686">
    <property type="entry name" value="APOLIPOPROTEIN N-ACYLTRANSFERASE"/>
    <property type="match status" value="1"/>
</dbReference>
<sequence length="504" mass="52519">MLPHRLLLALCGGLALLFAFPGYDVWPLAVIGCAALALATAGAAVRTGLLAGLLLGLAWYGPMFTWAGTYAGAPAWLAMSFVSALYPAMLGGLLALLQRGGEVRPVVGAAAWVLMEWGRSVSPFGGFPWARLGFSQADSPLLGAASIVGVPGLGFLVALAGGLVAVAAQRALAPAIAHRGRSLAAAVAALVLVVAPVLVPRPTDGEPLTVAAVQGDIPDGFTRTLTAERGTMLRRYTDMTQDLATEVRAGASPYPDLVVWPEGASDLDPLRPDRSPEATSRIMAAVDAVGSPVLVGATSRRGGDAPQNVVVSYLPDRGVDEVYSKVYLAPFGEVMPLRPIMRRLSPWVDRITDFVPGTEPGVMDVPLRDGRVVRLGLGICFEVVVDPAMRDVVRGGAQLLVVPTSNAWFGEGDQSVQHLAASRVRAVELGRSVVHISNVGVSGLITPDGVVHGRSELYTQDLLEGRLPLRTAVTPAVVVGPWVAPAAALLVAGALVVAVVRRGR</sequence>
<keyword evidence="4 8" id="KW-0812">Transmembrane</keyword>
<dbReference type="SUPFAM" id="SSF56317">
    <property type="entry name" value="Carbon-nitrogen hydrolase"/>
    <property type="match status" value="1"/>
</dbReference>